<keyword evidence="4 7" id="KW-0812">Transmembrane</keyword>
<evidence type="ECO:0000256" key="6">
    <source>
        <dbReference type="ARBA" id="ARBA00023136"/>
    </source>
</evidence>
<keyword evidence="3" id="KW-1003">Cell membrane</keyword>
<dbReference type="PANTHER" id="PTHR47371">
    <property type="entry name" value="LIPOTEICHOIC ACID SYNTHASE"/>
    <property type="match status" value="1"/>
</dbReference>
<dbReference type="SUPFAM" id="SSF53649">
    <property type="entry name" value="Alkaline phosphatase-like"/>
    <property type="match status" value="1"/>
</dbReference>
<evidence type="ECO:0000256" key="4">
    <source>
        <dbReference type="ARBA" id="ARBA00022692"/>
    </source>
</evidence>
<comment type="caution">
    <text evidence="9">The sequence shown here is derived from an EMBL/GenBank/DDBJ whole genome shotgun (WGS) entry which is preliminary data.</text>
</comment>
<feature type="transmembrane region" description="Helical" evidence="7">
    <location>
        <begin position="149"/>
        <end position="169"/>
    </location>
</feature>
<protein>
    <submittedName>
        <fullName evidence="9">Phosphoglycerol transferase MdoB-like AlkP superfamily enzyme</fullName>
    </submittedName>
</protein>
<comment type="pathway">
    <text evidence="2">Cell wall biogenesis; lipoteichoic acid biosynthesis.</text>
</comment>
<feature type="transmembrane region" description="Helical" evidence="7">
    <location>
        <begin position="7"/>
        <end position="25"/>
    </location>
</feature>
<proteinExistence type="predicted"/>
<evidence type="ECO:0000313" key="9">
    <source>
        <dbReference type="EMBL" id="MBP1926996.1"/>
    </source>
</evidence>
<feature type="domain" description="Sulfatase N-terminal" evidence="8">
    <location>
        <begin position="318"/>
        <end position="598"/>
    </location>
</feature>
<keyword evidence="5 7" id="KW-1133">Transmembrane helix</keyword>
<dbReference type="InterPro" id="IPR000917">
    <property type="entry name" value="Sulfatase_N"/>
</dbReference>
<organism evidence="9 10">
    <name type="scientific">Sedimentibacter acidaminivorans</name>
    <dbReference type="NCBI Taxonomy" id="913099"/>
    <lineage>
        <taxon>Bacteria</taxon>
        <taxon>Bacillati</taxon>
        <taxon>Bacillota</taxon>
        <taxon>Tissierellia</taxon>
        <taxon>Sedimentibacter</taxon>
    </lineage>
</organism>
<dbReference type="InterPro" id="IPR050448">
    <property type="entry name" value="OpgB/LTA_synthase_biosynth"/>
</dbReference>
<evidence type="ECO:0000259" key="8">
    <source>
        <dbReference type="Pfam" id="PF00884"/>
    </source>
</evidence>
<dbReference type="EMBL" id="JAGGKS010000009">
    <property type="protein sequence ID" value="MBP1926996.1"/>
    <property type="molecule type" value="Genomic_DNA"/>
</dbReference>
<accession>A0ABS4GH20</accession>
<feature type="transmembrane region" description="Helical" evidence="7">
    <location>
        <begin position="119"/>
        <end position="137"/>
    </location>
</feature>
<evidence type="ECO:0000256" key="1">
    <source>
        <dbReference type="ARBA" id="ARBA00004651"/>
    </source>
</evidence>
<evidence type="ECO:0000256" key="7">
    <source>
        <dbReference type="SAM" id="Phobius"/>
    </source>
</evidence>
<dbReference type="CDD" id="cd16015">
    <property type="entry name" value="LTA_synthase"/>
    <property type="match status" value="1"/>
</dbReference>
<reference evidence="9 10" key="1">
    <citation type="submission" date="2021-03" db="EMBL/GenBank/DDBJ databases">
        <title>Genomic Encyclopedia of Type Strains, Phase IV (KMG-IV): sequencing the most valuable type-strain genomes for metagenomic binning, comparative biology and taxonomic classification.</title>
        <authorList>
            <person name="Goeker M."/>
        </authorList>
    </citation>
    <scope>NUCLEOTIDE SEQUENCE [LARGE SCALE GENOMIC DNA]</scope>
    <source>
        <strain evidence="9 10">DSM 24004</strain>
    </source>
</reference>
<dbReference type="Proteomes" id="UP001519342">
    <property type="component" value="Unassembled WGS sequence"/>
</dbReference>
<keyword evidence="6 7" id="KW-0472">Membrane</keyword>
<dbReference type="Pfam" id="PF00884">
    <property type="entry name" value="Sulfatase"/>
    <property type="match status" value="1"/>
</dbReference>
<dbReference type="InterPro" id="IPR017850">
    <property type="entry name" value="Alkaline_phosphatase_core_sf"/>
</dbReference>
<comment type="subcellular location">
    <subcellularLocation>
        <location evidence="1">Cell membrane</location>
        <topology evidence="1">Multi-pass membrane protein</topology>
    </subcellularLocation>
</comment>
<dbReference type="Gene3D" id="3.40.720.10">
    <property type="entry name" value="Alkaline Phosphatase, subunit A"/>
    <property type="match status" value="1"/>
</dbReference>
<feature type="transmembrane region" description="Helical" evidence="7">
    <location>
        <begin position="66"/>
        <end position="86"/>
    </location>
</feature>
<evidence type="ECO:0000313" key="10">
    <source>
        <dbReference type="Proteomes" id="UP001519342"/>
    </source>
</evidence>
<evidence type="ECO:0000256" key="5">
    <source>
        <dbReference type="ARBA" id="ARBA00022989"/>
    </source>
</evidence>
<dbReference type="Gene3D" id="3.30.1120.170">
    <property type="match status" value="1"/>
</dbReference>
<feature type="transmembrane region" description="Helical" evidence="7">
    <location>
        <begin position="37"/>
        <end position="59"/>
    </location>
</feature>
<name>A0ABS4GH20_9FIRM</name>
<keyword evidence="10" id="KW-1185">Reference proteome</keyword>
<gene>
    <name evidence="9" type="ORF">J2Z76_002868</name>
</gene>
<dbReference type="RefSeq" id="WP_209512712.1">
    <property type="nucleotide sequence ID" value="NZ_JAGGKS010000009.1"/>
</dbReference>
<evidence type="ECO:0000256" key="2">
    <source>
        <dbReference type="ARBA" id="ARBA00004936"/>
    </source>
</evidence>
<evidence type="ECO:0000256" key="3">
    <source>
        <dbReference type="ARBA" id="ARBA00022475"/>
    </source>
</evidence>
<sequence length="680" mass="78337">MENLKKNLIYIIFFPIVIIYFESVLRISVFKTLFDLGYINMILFSVPIGLLMGLLITNFSEKENKIVLILLLILLSTIYIIQYIYYKIFSTFLSLYSFIGASQAMQFWEEIIRAISKDIGSFIFLCLPLVLIIIFNKKIKPIYIYNKKLKLKIVGIASLVHIIILLVVINSNTGEISHHYLYSESFIIDKSVSSFGLLTTERLDCKNLILMLLEDREKNNKKQYKKDANVYAIGKSTTNTSIVEAVENNKSNKGIENDQNLVNDEKPEPKIEYNVMNIDFDSLIKNEQNVKIRNMNEYFSKVEPTNKNKYTGKFKNKNLILITAEGFSPYAIDENLTPTLYKMYEEGFKFKDFYTPLWGVSTSDGEYVACTGLIPKAGVWSMYESSKNYMPFCMGNQMQIIGYNTFAYHNHYFGYYKRDQSHPNMGYNYKGLGNGLDIKETWPESDLEMIDVTVPEYIEKQSFHTYYMTVSGHLRYTFEGNAMSNKNKDAVKDLDYSDNVKAYLAANIELDKAMESLINQLEDAGIAEDTLIAISPDHYPYGLEIQEISELAGHEVETNFELYKGVFILWFKGIESENIDKPCSSLDILPTLSNLMGIEYDSRLLMGRDIMSDSEPLVLFSNRSWITDKATYNSSTGELKTKNNCILNDGYEEEITKKIKDKFKYSTLILDNDYYGLILN</sequence>
<dbReference type="PANTHER" id="PTHR47371:SF3">
    <property type="entry name" value="PHOSPHOGLYCEROL TRANSFERASE I"/>
    <property type="match status" value="1"/>
</dbReference>